<dbReference type="OrthoDB" id="9770043at2"/>
<protein>
    <submittedName>
        <fullName evidence="3">Glucose/arabinose dehydrogenase</fullName>
    </submittedName>
</protein>
<proteinExistence type="predicted"/>
<keyword evidence="1" id="KW-0732">Signal</keyword>
<gene>
    <name evidence="3" type="ORF">EDD54_1421</name>
</gene>
<evidence type="ECO:0000313" key="3">
    <source>
        <dbReference type="EMBL" id="TDP87525.1"/>
    </source>
</evidence>
<dbReference type="PANTHER" id="PTHR19328">
    <property type="entry name" value="HEDGEHOG-INTERACTING PROTEIN"/>
    <property type="match status" value="1"/>
</dbReference>
<dbReference type="RefSeq" id="WP_126535362.1">
    <property type="nucleotide sequence ID" value="NZ_BSPM01000008.1"/>
</dbReference>
<accession>A0A4R6RMW9</accession>
<dbReference type="PANTHER" id="PTHR19328:SF75">
    <property type="entry name" value="ALDOSE SUGAR DEHYDROGENASE YLII"/>
    <property type="match status" value="1"/>
</dbReference>
<evidence type="ECO:0000313" key="4">
    <source>
        <dbReference type="Proteomes" id="UP000294547"/>
    </source>
</evidence>
<name>A0A4R6RMW9_9HYPH</name>
<feature type="signal peptide" evidence="1">
    <location>
        <begin position="1"/>
        <end position="20"/>
    </location>
</feature>
<dbReference type="Pfam" id="PF07995">
    <property type="entry name" value="GSDH"/>
    <property type="match status" value="1"/>
</dbReference>
<dbReference type="InterPro" id="IPR011041">
    <property type="entry name" value="Quinoprot_gluc/sorb_DH_b-prop"/>
</dbReference>
<feature type="domain" description="Glucose/Sorbosone dehydrogenase" evidence="2">
    <location>
        <begin position="51"/>
        <end position="381"/>
    </location>
</feature>
<comment type="caution">
    <text evidence="3">The sequence shown here is derived from an EMBL/GenBank/DDBJ whole genome shotgun (WGS) entry which is preliminary data.</text>
</comment>
<feature type="chain" id="PRO_5020996875" evidence="1">
    <location>
        <begin position="21"/>
        <end position="386"/>
    </location>
</feature>
<dbReference type="SUPFAM" id="SSF50952">
    <property type="entry name" value="Soluble quinoprotein glucose dehydrogenase"/>
    <property type="match status" value="1"/>
</dbReference>
<sequence>MRLATFAALALGLVATVAPAAADPAPAAPAAAPAAASANFTVEEVTAGLVYPWGMAFLPDGSMLVTEKPGRLRRLAMNGTLGAPIAGVPAVVFENQGGLLDVALHPNFARNRLVYFTYARQTPTGAATSLARAKLSADLTRLTGWTVLFTQGPRFDGAGHFGSRIAFDGKGHVFVSLGDRQQYPSDPAAQRLNNGLGKVIRLGENGGIPADNPFAGQPGRNRAIWTYGHRNPQGLAFNPLTGTLFELEHGPMGGDELNVIRKGRNYGWPVVSWGLNYDGSPVGTGKHSQPGMVDSIRHWTPVIAPGGLSFYTGDAFPAWKGDILIGSLQAPGIVRLDMAGDKVLSEERLLTDRGQRIRMVRGGPDGYVYAATDEDPGRILRLKPAP</sequence>
<evidence type="ECO:0000256" key="1">
    <source>
        <dbReference type="SAM" id="SignalP"/>
    </source>
</evidence>
<keyword evidence="4" id="KW-1185">Reference proteome</keyword>
<evidence type="ECO:0000259" key="2">
    <source>
        <dbReference type="Pfam" id="PF07995"/>
    </source>
</evidence>
<dbReference type="Gene3D" id="2.120.10.30">
    <property type="entry name" value="TolB, C-terminal domain"/>
    <property type="match status" value="1"/>
</dbReference>
<dbReference type="InterPro" id="IPR012938">
    <property type="entry name" value="Glc/Sorbosone_DH"/>
</dbReference>
<dbReference type="Proteomes" id="UP000294547">
    <property type="component" value="Unassembled WGS sequence"/>
</dbReference>
<dbReference type="AlphaFoldDB" id="A0A4R6RMW9"/>
<organism evidence="3 4">
    <name type="scientific">Oharaeibacter diazotrophicus</name>
    <dbReference type="NCBI Taxonomy" id="1920512"/>
    <lineage>
        <taxon>Bacteria</taxon>
        <taxon>Pseudomonadati</taxon>
        <taxon>Pseudomonadota</taxon>
        <taxon>Alphaproteobacteria</taxon>
        <taxon>Hyphomicrobiales</taxon>
        <taxon>Pleomorphomonadaceae</taxon>
        <taxon>Oharaeibacter</taxon>
    </lineage>
</organism>
<dbReference type="EMBL" id="SNXY01000006">
    <property type="protein sequence ID" value="TDP87525.1"/>
    <property type="molecule type" value="Genomic_DNA"/>
</dbReference>
<dbReference type="InterPro" id="IPR011042">
    <property type="entry name" value="6-blade_b-propeller_TolB-like"/>
</dbReference>
<reference evidence="3 4" key="1">
    <citation type="submission" date="2019-03" db="EMBL/GenBank/DDBJ databases">
        <title>Genomic Encyclopedia of Type Strains, Phase IV (KMG-IV): sequencing the most valuable type-strain genomes for metagenomic binning, comparative biology and taxonomic classification.</title>
        <authorList>
            <person name="Goeker M."/>
        </authorList>
    </citation>
    <scope>NUCLEOTIDE SEQUENCE [LARGE SCALE GENOMIC DNA]</scope>
    <source>
        <strain evidence="3 4">DSM 102969</strain>
    </source>
</reference>